<dbReference type="GO" id="GO:0004497">
    <property type="term" value="F:monooxygenase activity"/>
    <property type="evidence" value="ECO:0007669"/>
    <property type="project" value="InterPro"/>
</dbReference>
<dbReference type="EMBL" id="KL197730">
    <property type="protein sequence ID" value="KDQ54082.1"/>
    <property type="molecule type" value="Genomic_DNA"/>
</dbReference>
<protein>
    <submittedName>
        <fullName evidence="2">Uncharacterized protein</fullName>
    </submittedName>
</protein>
<reference evidence="3" key="1">
    <citation type="journal article" date="2014" name="Proc. Natl. Acad. Sci. U.S.A.">
        <title>Extensive sampling of basidiomycete genomes demonstrates inadequacy of the white-rot/brown-rot paradigm for wood decay fungi.</title>
        <authorList>
            <person name="Riley R."/>
            <person name="Salamov A.A."/>
            <person name="Brown D.W."/>
            <person name="Nagy L.G."/>
            <person name="Floudas D."/>
            <person name="Held B.W."/>
            <person name="Levasseur A."/>
            <person name="Lombard V."/>
            <person name="Morin E."/>
            <person name="Otillar R."/>
            <person name="Lindquist E.A."/>
            <person name="Sun H."/>
            <person name="LaButti K.M."/>
            <person name="Schmutz J."/>
            <person name="Jabbour D."/>
            <person name="Luo H."/>
            <person name="Baker S.E."/>
            <person name="Pisabarro A.G."/>
            <person name="Walton J.D."/>
            <person name="Blanchette R.A."/>
            <person name="Henrissat B."/>
            <person name="Martin F."/>
            <person name="Cullen D."/>
            <person name="Hibbett D.S."/>
            <person name="Grigoriev I.V."/>
        </authorList>
    </citation>
    <scope>NUCLEOTIDE SEQUENCE [LARGE SCALE GENOMIC DNA]</scope>
    <source>
        <strain evidence="3">MUCL 33604</strain>
    </source>
</reference>
<evidence type="ECO:0000313" key="2">
    <source>
        <dbReference type="EMBL" id="KDQ54082.1"/>
    </source>
</evidence>
<keyword evidence="3" id="KW-1185">Reference proteome</keyword>
<sequence length="143" mass="16421">MKPKLHICPLTSILTRQHAAHRTRYRTGNSRHSPRNEPCRRYQTASTTPPGLKGTPRTGNAPDMPKQQFRMTFKNWGEQFRVGDIVHMYHMTGWNGAVTLQPYGDRFREIRRAPHGVMASKSSIESLYPIVDEETRKFDKGVG</sequence>
<dbReference type="Proteomes" id="UP000027265">
    <property type="component" value="Unassembled WGS sequence"/>
</dbReference>
<gene>
    <name evidence="2" type="ORF">JAAARDRAFT_410637</name>
</gene>
<dbReference type="SUPFAM" id="SSF48264">
    <property type="entry name" value="Cytochrome P450"/>
    <property type="match status" value="1"/>
</dbReference>
<dbReference type="InParanoid" id="A0A067PS00"/>
<name>A0A067PS00_9AGAM</name>
<dbReference type="STRING" id="933084.A0A067PS00"/>
<dbReference type="GO" id="GO:0005506">
    <property type="term" value="F:iron ion binding"/>
    <property type="evidence" value="ECO:0007669"/>
    <property type="project" value="InterPro"/>
</dbReference>
<dbReference type="HOGENOM" id="CLU_1806440_0_0_1"/>
<evidence type="ECO:0000256" key="1">
    <source>
        <dbReference type="SAM" id="MobiDB-lite"/>
    </source>
</evidence>
<proteinExistence type="predicted"/>
<dbReference type="Gene3D" id="1.10.630.10">
    <property type="entry name" value="Cytochrome P450"/>
    <property type="match status" value="1"/>
</dbReference>
<dbReference type="GO" id="GO:0016705">
    <property type="term" value="F:oxidoreductase activity, acting on paired donors, with incorporation or reduction of molecular oxygen"/>
    <property type="evidence" value="ECO:0007669"/>
    <property type="project" value="InterPro"/>
</dbReference>
<dbReference type="InterPro" id="IPR036396">
    <property type="entry name" value="Cyt_P450_sf"/>
</dbReference>
<feature type="region of interest" description="Disordered" evidence="1">
    <location>
        <begin position="18"/>
        <end position="65"/>
    </location>
</feature>
<organism evidence="2 3">
    <name type="scientific">Jaapia argillacea MUCL 33604</name>
    <dbReference type="NCBI Taxonomy" id="933084"/>
    <lineage>
        <taxon>Eukaryota</taxon>
        <taxon>Fungi</taxon>
        <taxon>Dikarya</taxon>
        <taxon>Basidiomycota</taxon>
        <taxon>Agaricomycotina</taxon>
        <taxon>Agaricomycetes</taxon>
        <taxon>Agaricomycetidae</taxon>
        <taxon>Jaapiales</taxon>
        <taxon>Jaapiaceae</taxon>
        <taxon>Jaapia</taxon>
    </lineage>
</organism>
<accession>A0A067PS00</accession>
<dbReference type="AlphaFoldDB" id="A0A067PS00"/>
<evidence type="ECO:0000313" key="3">
    <source>
        <dbReference type="Proteomes" id="UP000027265"/>
    </source>
</evidence>
<dbReference type="GO" id="GO:0020037">
    <property type="term" value="F:heme binding"/>
    <property type="evidence" value="ECO:0007669"/>
    <property type="project" value="InterPro"/>
</dbReference>